<dbReference type="EMBL" id="JAEUXJ010000001">
    <property type="protein sequence ID" value="MBL6454298.1"/>
    <property type="molecule type" value="Genomic_DNA"/>
</dbReference>
<dbReference type="InterPro" id="IPR036514">
    <property type="entry name" value="SGNH_hydro_sf"/>
</dbReference>
<sequence length="443" mass="45771">MRGLFAAMVLAMGLSLPAGAQPAMSWATSWAASVQGPYPVGNPSAQPDQRFAFPDPARGARDQTLRLVLRPSLWGKEVRLRFSNAFGTRPLALDGVHIGLQLGGAAVVPGSNQPVRFAGREAVTIPPGGSAWSDPVALPFVPEGTAGTLAGRKLAVSLHVAGESGPMTWHAKALQTSYVSPPGSGAIGNEEGEGGFPFSTASWFFLDALDVMAPAGTPVVVAFGDSITDGTASTMNGDDRWPDVFGRRLFARFGNRVAVVNAGIGGNQVAGPAEYGPDKPFPGGPAAGQRLERDVLSLSGVTSFVWLEGINDFSRNGDASVEAVQAAMREVAGRLRARLPGIRLVGATVTSALGAGGGTGAHGFAEQDAKRRALNDFIRRGGVFDAVIDFDAATLDPATGGLRPEMVPDSTTGGPGDRLHPNRAGYLAMGMAVDPEAVVPGLR</sequence>
<dbReference type="InterPro" id="IPR053140">
    <property type="entry name" value="GDSL_Rv0518-like"/>
</dbReference>
<evidence type="ECO:0000313" key="3">
    <source>
        <dbReference type="EMBL" id="MBL6454298.1"/>
    </source>
</evidence>
<comment type="caution">
    <text evidence="3">The sequence shown here is derived from an EMBL/GenBank/DDBJ whole genome shotgun (WGS) entry which is preliminary data.</text>
</comment>
<evidence type="ECO:0000259" key="2">
    <source>
        <dbReference type="Pfam" id="PF13472"/>
    </source>
</evidence>
<evidence type="ECO:0000256" key="1">
    <source>
        <dbReference type="SAM" id="SignalP"/>
    </source>
</evidence>
<dbReference type="PANTHER" id="PTHR43784">
    <property type="entry name" value="GDSL-LIKE LIPASE/ACYLHYDROLASE, PUTATIVE (AFU_ORTHOLOGUE AFUA_2G00820)-RELATED"/>
    <property type="match status" value="1"/>
</dbReference>
<dbReference type="Gene3D" id="3.40.50.1110">
    <property type="entry name" value="SGNH hydrolase"/>
    <property type="match status" value="1"/>
</dbReference>
<reference evidence="3 4" key="1">
    <citation type="submission" date="2021-01" db="EMBL/GenBank/DDBJ databases">
        <title>Belnapia mucosa sp. nov. and Belnapia arida sp. nov., isolated from the Tabernas Desert (Almeria, Spain).</title>
        <authorList>
            <person name="Molina-Menor E."/>
            <person name="Vidal-Verdu A."/>
            <person name="Calonge A."/>
            <person name="Satari L."/>
            <person name="Pereto Magraner J."/>
            <person name="Porcar Miralles M."/>
        </authorList>
    </citation>
    <scope>NUCLEOTIDE SEQUENCE [LARGE SCALE GENOMIC DNA]</scope>
    <source>
        <strain evidence="3 4">T6</strain>
    </source>
</reference>
<accession>A0ABS1V1W7</accession>
<feature type="domain" description="SGNH hydrolase-type esterase" evidence="2">
    <location>
        <begin position="222"/>
        <end position="426"/>
    </location>
</feature>
<dbReference type="Pfam" id="PF13472">
    <property type="entry name" value="Lipase_GDSL_2"/>
    <property type="match status" value="1"/>
</dbReference>
<keyword evidence="4" id="KW-1185">Reference proteome</keyword>
<dbReference type="Proteomes" id="UP000606490">
    <property type="component" value="Unassembled WGS sequence"/>
</dbReference>
<gene>
    <name evidence="3" type="ORF">JMJ55_03110</name>
</gene>
<protein>
    <submittedName>
        <fullName evidence="3">Lysophospholipase</fullName>
    </submittedName>
</protein>
<proteinExistence type="predicted"/>
<keyword evidence="1" id="KW-0732">Signal</keyword>
<feature type="signal peptide" evidence="1">
    <location>
        <begin position="1"/>
        <end position="20"/>
    </location>
</feature>
<organism evidence="3 4">
    <name type="scientific">Belnapia mucosa</name>
    <dbReference type="NCBI Taxonomy" id="2804532"/>
    <lineage>
        <taxon>Bacteria</taxon>
        <taxon>Pseudomonadati</taxon>
        <taxon>Pseudomonadota</taxon>
        <taxon>Alphaproteobacteria</taxon>
        <taxon>Acetobacterales</taxon>
        <taxon>Roseomonadaceae</taxon>
        <taxon>Belnapia</taxon>
    </lineage>
</organism>
<dbReference type="SUPFAM" id="SSF52266">
    <property type="entry name" value="SGNH hydrolase"/>
    <property type="match status" value="1"/>
</dbReference>
<dbReference type="RefSeq" id="WP_202824011.1">
    <property type="nucleotide sequence ID" value="NZ_JAEUXJ010000001.1"/>
</dbReference>
<dbReference type="InterPro" id="IPR013830">
    <property type="entry name" value="SGNH_hydro"/>
</dbReference>
<name>A0ABS1V1W7_9PROT</name>
<feature type="chain" id="PRO_5046109771" evidence="1">
    <location>
        <begin position="21"/>
        <end position="443"/>
    </location>
</feature>
<dbReference type="PANTHER" id="PTHR43784:SF2">
    <property type="entry name" value="GDSL-LIKE LIPASE_ACYLHYDROLASE, PUTATIVE (AFU_ORTHOLOGUE AFUA_2G00820)-RELATED"/>
    <property type="match status" value="1"/>
</dbReference>
<evidence type="ECO:0000313" key="4">
    <source>
        <dbReference type="Proteomes" id="UP000606490"/>
    </source>
</evidence>